<dbReference type="RefSeq" id="WP_106480847.1">
    <property type="nucleotide sequence ID" value="NZ_CP032819.1"/>
</dbReference>
<feature type="transmembrane region" description="Helical" evidence="1">
    <location>
        <begin position="156"/>
        <end position="177"/>
    </location>
</feature>
<feature type="transmembrane region" description="Helical" evidence="1">
    <location>
        <begin position="230"/>
        <end position="255"/>
    </location>
</feature>
<proteinExistence type="predicted"/>
<organism evidence="3 4">
    <name type="scientific">Butyricimonas faecalis</name>
    <dbReference type="NCBI Taxonomy" id="2093856"/>
    <lineage>
        <taxon>Bacteria</taxon>
        <taxon>Pseudomonadati</taxon>
        <taxon>Bacteroidota</taxon>
        <taxon>Bacteroidia</taxon>
        <taxon>Bacteroidales</taxon>
        <taxon>Odoribacteraceae</taxon>
        <taxon>Butyricimonas</taxon>
    </lineage>
</organism>
<sequence>MNKDNIFIETLYEFKRTRRSILFHIFITLAILGLIFYQFTFLSKGNDAISIKNLLQFYQDWPSLALASAIPFKSAYYFNIIQLIFIACCAVNNSRSFKLGTKEALHTHSQGNNEIVAGNFLGLLLVITILNWILFATSILFNAILYPESFRLSYYLFYWFTLTFPASIYFLGISSLVTRFIRHSGISLMVLLLTLGGIILGGATLFHGVLDPCARNIPNMFSDFTGHSNLVNYLLQRGGIFFTGISFLVLSIIPFPRIPNYNRILKNSIGIACFFLILASCLALFYLNLHWKEKDTREIYRQVYEKYAGPSKTRITRHDLHVKELADGGISASSHMTIKNKTSNEAPLIMYLNPGLKINSIEIDGQEISFRKEHQILIINKKLQAKDSCHVTMKYKGKIENTICNLDIIPEKHDSPQVNSLGIYHYGNFPAFCEKDYKLFPIECIWYPMCISPYSRLGNPAINFTRYSLKVEHDPKLTAISQGYTTEEKEGITSFHFKHDMPGISLCIGNYKKRTLMLLPRFFADTTSMPNYTTRLTLYYHPRHEYLLERFDLEEDKLASILLNAKQTIESKECLSFAEKDLTAEELAMVNTLNDGILPLQRLKNIVLAKRDFDPIQHYPYYWQIFVETPCNYHIYSRLVQPTGEREQGGMVFIPEKLYSITKYNNRKPQTEKEKEQFNLFLWPITLKPIFEDGICSIIPAFRGRTFYISTDENPIINNIINNIIFQDKNILPQEWDVGEVDAIAYLKNKSLKEALHEHSLSSEKLQNIIHKKSAELWMYISQQIQVHRDTLKEFYHDFLLRNQFKEVPAEEFYQQFYQWTNLRLDSLIDHWYNTKQVPRLEIRNAKVIKIEDPEEQSFYPEVLYSFSVFNESDVPGIVMTTDLQSWIIPPHEGREIQTKELKEPPFRTNRYYLNRPFSQNFPSYVNLELENNVIKDTTCKITHIDSITFWKQRNENEIIVDNEDPGFRIVKAKGFKLLSLFQKENNYKAYYTNYRQQKAWTPVINHHFYGSPIQSAYIKQADAGKQKVEWNTELPQKGKYEVFFYHPSPQDKVKDPRQEFYYSVFDGTQEHEVVIHVNHDEIGWISLGVFHFTKEAKVTLCDRDRKEKIESKYYGVAPQELTADAIKWVRLQE</sequence>
<keyword evidence="1" id="KW-1133">Transmembrane helix</keyword>
<dbReference type="InterPro" id="IPR042097">
    <property type="entry name" value="Aminopeptidase_N-like_N_sf"/>
</dbReference>
<keyword evidence="1" id="KW-0472">Membrane</keyword>
<dbReference type="EMBL" id="CP032819">
    <property type="protein sequence ID" value="AZS30203.1"/>
    <property type="molecule type" value="Genomic_DNA"/>
</dbReference>
<evidence type="ECO:0000259" key="2">
    <source>
        <dbReference type="Pfam" id="PF25275"/>
    </source>
</evidence>
<feature type="domain" description="Golvesin/Xly CBD-like" evidence="2">
    <location>
        <begin position="994"/>
        <end position="1107"/>
    </location>
</feature>
<keyword evidence="1" id="KW-0812">Transmembrane</keyword>
<dbReference type="KEGG" id="buy:D8S85_12060"/>
<evidence type="ECO:0000313" key="3">
    <source>
        <dbReference type="EMBL" id="AZS30203.1"/>
    </source>
</evidence>
<name>A0A3Q9IQ62_9BACT</name>
<dbReference type="InterPro" id="IPR033803">
    <property type="entry name" value="CBD-like_Golvesin-Xly"/>
</dbReference>
<feature type="transmembrane region" description="Helical" evidence="1">
    <location>
        <begin position="115"/>
        <end position="144"/>
    </location>
</feature>
<keyword evidence="4" id="KW-1185">Reference proteome</keyword>
<dbReference type="Pfam" id="PF25275">
    <property type="entry name" value="Golvesin_C"/>
    <property type="match status" value="1"/>
</dbReference>
<dbReference type="AlphaFoldDB" id="A0A3Q9IQ62"/>
<feature type="transmembrane region" description="Helical" evidence="1">
    <location>
        <begin position="21"/>
        <end position="39"/>
    </location>
</feature>
<feature type="transmembrane region" description="Helical" evidence="1">
    <location>
        <begin position="76"/>
        <end position="94"/>
    </location>
</feature>
<dbReference type="Gene3D" id="2.60.40.1730">
    <property type="entry name" value="tricorn interacting facor f3 domain"/>
    <property type="match status" value="1"/>
</dbReference>
<dbReference type="Proteomes" id="UP000270673">
    <property type="component" value="Chromosome"/>
</dbReference>
<reference evidence="3 4" key="1">
    <citation type="submission" date="2018-10" db="EMBL/GenBank/DDBJ databases">
        <title>Butyricimonas faecalis sp. nov., isolated from human faeces and emended description of the genus Butyricimonas.</title>
        <authorList>
            <person name="Le Roy T."/>
            <person name="Van der Smissen P."/>
            <person name="Paquot A."/>
            <person name="Delzenne N."/>
            <person name="Muccioli G."/>
            <person name="Collet J.-F."/>
            <person name="Cani P.D."/>
        </authorList>
    </citation>
    <scope>NUCLEOTIDE SEQUENCE [LARGE SCALE GENOMIC DNA]</scope>
    <source>
        <strain evidence="3 4">H184</strain>
    </source>
</reference>
<protein>
    <recommendedName>
        <fullName evidence="2">Golvesin/Xly CBD-like domain-containing protein</fullName>
    </recommendedName>
</protein>
<accession>A0A3Q9IQ62</accession>
<dbReference type="OrthoDB" id="1100273at2"/>
<evidence type="ECO:0000256" key="1">
    <source>
        <dbReference type="SAM" id="Phobius"/>
    </source>
</evidence>
<evidence type="ECO:0000313" key="4">
    <source>
        <dbReference type="Proteomes" id="UP000270673"/>
    </source>
</evidence>
<gene>
    <name evidence="3" type="ORF">D8S85_12060</name>
</gene>
<feature type="transmembrane region" description="Helical" evidence="1">
    <location>
        <begin position="189"/>
        <end position="210"/>
    </location>
</feature>
<feature type="transmembrane region" description="Helical" evidence="1">
    <location>
        <begin position="267"/>
        <end position="287"/>
    </location>
</feature>